<dbReference type="InterPro" id="IPR032710">
    <property type="entry name" value="NTF2-like_dom_sf"/>
</dbReference>
<dbReference type="RefSeq" id="WP_374038979.1">
    <property type="nucleotide sequence ID" value="NZ_CP169082.1"/>
</dbReference>
<dbReference type="Proteomes" id="UP001596152">
    <property type="component" value="Unassembled WGS sequence"/>
</dbReference>
<dbReference type="InterPro" id="IPR037401">
    <property type="entry name" value="SnoaL-like"/>
</dbReference>
<protein>
    <submittedName>
        <fullName evidence="2">Nuclear transport factor 2 family protein</fullName>
    </submittedName>
</protein>
<name>A0ABW0FSH4_9CAUL</name>
<dbReference type="EMBL" id="JBHSLF010000011">
    <property type="protein sequence ID" value="MFC5343208.1"/>
    <property type="molecule type" value="Genomic_DNA"/>
</dbReference>
<organism evidence="2 3">
    <name type="scientific">Brevundimonas staleyi</name>
    <dbReference type="NCBI Taxonomy" id="74326"/>
    <lineage>
        <taxon>Bacteria</taxon>
        <taxon>Pseudomonadati</taxon>
        <taxon>Pseudomonadota</taxon>
        <taxon>Alphaproteobacteria</taxon>
        <taxon>Caulobacterales</taxon>
        <taxon>Caulobacteraceae</taxon>
        <taxon>Brevundimonas</taxon>
    </lineage>
</organism>
<evidence type="ECO:0000313" key="2">
    <source>
        <dbReference type="EMBL" id="MFC5343208.1"/>
    </source>
</evidence>
<proteinExistence type="predicted"/>
<accession>A0ABW0FSH4</accession>
<dbReference type="Gene3D" id="3.10.450.50">
    <property type="match status" value="1"/>
</dbReference>
<comment type="caution">
    <text evidence="2">The sequence shown here is derived from an EMBL/GenBank/DDBJ whole genome shotgun (WGS) entry which is preliminary data.</text>
</comment>
<dbReference type="Pfam" id="PF12680">
    <property type="entry name" value="SnoaL_2"/>
    <property type="match status" value="1"/>
</dbReference>
<keyword evidence="3" id="KW-1185">Reference proteome</keyword>
<feature type="domain" description="SnoaL-like" evidence="1">
    <location>
        <begin position="13"/>
        <end position="111"/>
    </location>
</feature>
<evidence type="ECO:0000259" key="1">
    <source>
        <dbReference type="Pfam" id="PF12680"/>
    </source>
</evidence>
<reference evidence="3" key="1">
    <citation type="journal article" date="2019" name="Int. J. Syst. Evol. Microbiol.">
        <title>The Global Catalogue of Microorganisms (GCM) 10K type strain sequencing project: providing services to taxonomists for standard genome sequencing and annotation.</title>
        <authorList>
            <consortium name="The Broad Institute Genomics Platform"/>
            <consortium name="The Broad Institute Genome Sequencing Center for Infectious Disease"/>
            <person name="Wu L."/>
            <person name="Ma J."/>
        </authorList>
    </citation>
    <scope>NUCLEOTIDE SEQUENCE [LARGE SCALE GENOMIC DNA]</scope>
    <source>
        <strain evidence="3">JCM 12125</strain>
    </source>
</reference>
<dbReference type="SUPFAM" id="SSF54427">
    <property type="entry name" value="NTF2-like"/>
    <property type="match status" value="1"/>
</dbReference>
<gene>
    <name evidence="2" type="ORF">ACFPIE_04730</name>
</gene>
<evidence type="ECO:0000313" key="3">
    <source>
        <dbReference type="Proteomes" id="UP001596152"/>
    </source>
</evidence>
<sequence length="130" mass="15081">MTTDQDIHDFSDRFSAVLERGDGDAARTFYAPDARIWHNFDDYEQTVDENLKTLAWMHRKLPVRRYNILRREILHDGWMQQHVVEATLPDGSPFRMTACCVVQMKDGLITRLDEYLDPAQAAVLKDIKAA</sequence>